<dbReference type="AlphaFoldDB" id="A0A7C3C8J2"/>
<sequence>MFWLPEKLSLVVTPNSRKNWRKRAMTNTQPDIQLPHRRLEAWRWSDVQRAANGAQGLAMSASPGITLPDGLMVTRSPLAPKETPMSKLAARFAGEGYCIHIPAGFSSKQPIIIRHDQVGHCQIKIDIGSGAKIDVIECYESGNSGFYNTEISYELAQGARLYRIVKSEDSETASRIVTAYIHTWGACEVSQYALAFGAALSRFETRLASSGANLKAQIHGAYLLSGKRHCDMTSYLDLVGDGAHIRQSVKGVAADRSTGVFQGKFHVRRTAQLTDAEMRHDAILLSDTAHVKAKPELEIYADDVACAHGNTVGALDESALFYMRSRGIPEARAKALLTEAFVVGAFDGMAEQDANAFIGNIRDWLEVH</sequence>
<dbReference type="GO" id="GO:0016226">
    <property type="term" value="P:iron-sulfur cluster assembly"/>
    <property type="evidence" value="ECO:0007669"/>
    <property type="project" value="InterPro"/>
</dbReference>
<dbReference type="Pfam" id="PF01458">
    <property type="entry name" value="SUFBD_core"/>
    <property type="match status" value="1"/>
</dbReference>
<dbReference type="PANTHER" id="PTHR43575:SF1">
    <property type="entry name" value="PROTEIN ABCI7, CHLOROPLASTIC"/>
    <property type="match status" value="1"/>
</dbReference>
<reference evidence="2" key="1">
    <citation type="journal article" date="2020" name="mSystems">
        <title>Genome- and Community-Level Interaction Insights into Carbon Utilization and Element Cycling Functions of Hydrothermarchaeota in Hydrothermal Sediment.</title>
        <authorList>
            <person name="Zhou Z."/>
            <person name="Liu Y."/>
            <person name="Xu W."/>
            <person name="Pan J."/>
            <person name="Luo Z.H."/>
            <person name="Li M."/>
        </authorList>
    </citation>
    <scope>NUCLEOTIDE SEQUENCE [LARGE SCALE GENOMIC DNA]</scope>
    <source>
        <strain evidence="2">HyVt-489</strain>
    </source>
</reference>
<gene>
    <name evidence="2" type="ORF">ENJ46_01850</name>
</gene>
<proteinExistence type="predicted"/>
<dbReference type="SUPFAM" id="SSF101960">
    <property type="entry name" value="Stabilizer of iron transporter SufD"/>
    <property type="match status" value="1"/>
</dbReference>
<comment type="caution">
    <text evidence="2">The sequence shown here is derived from an EMBL/GenBank/DDBJ whole genome shotgun (WGS) entry which is preliminary data.</text>
</comment>
<protein>
    <recommendedName>
        <fullName evidence="1">SUF system FeS cluster assembly SufBD core domain-containing protein</fullName>
    </recommendedName>
</protein>
<organism evidence="2">
    <name type="scientific">Hellea balneolensis</name>
    <dbReference type="NCBI Taxonomy" id="287478"/>
    <lineage>
        <taxon>Bacteria</taxon>
        <taxon>Pseudomonadati</taxon>
        <taxon>Pseudomonadota</taxon>
        <taxon>Alphaproteobacteria</taxon>
        <taxon>Maricaulales</taxon>
        <taxon>Robiginitomaculaceae</taxon>
        <taxon>Hellea</taxon>
    </lineage>
</organism>
<dbReference type="Proteomes" id="UP000886042">
    <property type="component" value="Unassembled WGS sequence"/>
</dbReference>
<accession>A0A7C3C8J2</accession>
<dbReference type="PANTHER" id="PTHR43575">
    <property type="entry name" value="PROTEIN ABCI7, CHLOROPLASTIC"/>
    <property type="match status" value="1"/>
</dbReference>
<dbReference type="InterPro" id="IPR037284">
    <property type="entry name" value="SUF_FeS_clus_asmbl_SufBD_sf"/>
</dbReference>
<evidence type="ECO:0000259" key="1">
    <source>
        <dbReference type="Pfam" id="PF01458"/>
    </source>
</evidence>
<dbReference type="InterPro" id="IPR000825">
    <property type="entry name" value="SUF_FeS_clus_asmbl_SufBD_core"/>
</dbReference>
<name>A0A7C3C8J2_9PROT</name>
<dbReference type="EMBL" id="DRMN01000123">
    <property type="protein sequence ID" value="HFB54641.1"/>
    <property type="molecule type" value="Genomic_DNA"/>
</dbReference>
<evidence type="ECO:0000313" key="2">
    <source>
        <dbReference type="EMBL" id="HFB54641.1"/>
    </source>
</evidence>
<dbReference type="InterPro" id="IPR055346">
    <property type="entry name" value="Fe-S_cluster_assembly_SufBD"/>
</dbReference>
<feature type="domain" description="SUF system FeS cluster assembly SufBD core" evidence="1">
    <location>
        <begin position="119"/>
        <end position="341"/>
    </location>
</feature>